<dbReference type="PANTHER" id="PTHR47396">
    <property type="entry name" value="TYPE I RESTRICTION ENZYME ECOKI R PROTEIN"/>
    <property type="match status" value="1"/>
</dbReference>
<gene>
    <name evidence="2" type="ORF">JKP88DRAFT_276201</name>
</gene>
<comment type="caution">
    <text evidence="2">The sequence shown here is derived from an EMBL/GenBank/DDBJ whole genome shotgun (WGS) entry which is preliminary data.</text>
</comment>
<dbReference type="PROSITE" id="PS51192">
    <property type="entry name" value="HELICASE_ATP_BIND_1"/>
    <property type="match status" value="1"/>
</dbReference>
<dbReference type="InterPro" id="IPR050742">
    <property type="entry name" value="Helicase_Restrict-Modif_Enz"/>
</dbReference>
<keyword evidence="3" id="KW-1185">Reference proteome</keyword>
<dbReference type="Pfam" id="PF04851">
    <property type="entry name" value="ResIII"/>
    <property type="match status" value="1"/>
</dbReference>
<sequence>MSSVSVNVSMLGKRSADADIILQSDRGTSIRVKQDWLEVEEAVFKTLAHFPAGATRAVHWSYVGFDAFLDCGLISAYTEARQLRIKLRNATPKDQFGFDGLVLMYDVSWEPAQVKHERHPVGPPSLGAFYSAITRIRRTRPDMRSHVVSTSGFTENMELDAEVFNLNLISTSAEELLAAAATAAPAAPAAGDDVANSQNLRACQKEALQAMVTAFERESGSFLLGLPPAAGKTLTCILFCLHEVANKFTTVVVASPRRAQVSQTKRRFDALLDHHARDFTSVLFDSDGTTDVAKVTRPVSGVLILHVTYKSSPKLAAQLEGMGDNVLVIYDECHHYNSNQLGALTALTQNIILVSGTPRGIPANLISDDEERRYLMSRKEAEEAGIIVPQRFIIPCSVNISTAGIPIKAEFIATTIMRITDPPRRLITYQPTIAAATELAKLAVNELARSGMHAEARVVTGNTSQAEREAIIRWMGEGSRQHV</sequence>
<dbReference type="AlphaFoldDB" id="A0A835Z7N7"/>
<dbReference type="GO" id="GO:0005524">
    <property type="term" value="F:ATP binding"/>
    <property type="evidence" value="ECO:0007669"/>
    <property type="project" value="InterPro"/>
</dbReference>
<dbReference type="InterPro" id="IPR006935">
    <property type="entry name" value="Helicase/UvrB_N"/>
</dbReference>
<reference evidence="2" key="1">
    <citation type="submission" date="2021-02" db="EMBL/GenBank/DDBJ databases">
        <title>First Annotated Genome of the Yellow-green Alga Tribonema minus.</title>
        <authorList>
            <person name="Mahan K.M."/>
        </authorList>
    </citation>
    <scope>NUCLEOTIDE SEQUENCE</scope>
    <source>
        <strain evidence="2">UTEX B ZZ1240</strain>
    </source>
</reference>
<evidence type="ECO:0000313" key="3">
    <source>
        <dbReference type="Proteomes" id="UP000664859"/>
    </source>
</evidence>
<feature type="domain" description="Helicase ATP-binding" evidence="1">
    <location>
        <begin position="213"/>
        <end position="376"/>
    </location>
</feature>
<dbReference type="PANTHER" id="PTHR47396:SF1">
    <property type="entry name" value="ATP-DEPENDENT HELICASE IRC3-RELATED"/>
    <property type="match status" value="1"/>
</dbReference>
<dbReference type="GO" id="GO:0005829">
    <property type="term" value="C:cytosol"/>
    <property type="evidence" value="ECO:0007669"/>
    <property type="project" value="TreeGrafter"/>
</dbReference>
<dbReference type="SMART" id="SM00487">
    <property type="entry name" value="DEXDc"/>
    <property type="match status" value="1"/>
</dbReference>
<dbReference type="InterPro" id="IPR014001">
    <property type="entry name" value="Helicase_ATP-bd"/>
</dbReference>
<dbReference type="InterPro" id="IPR027417">
    <property type="entry name" value="P-loop_NTPase"/>
</dbReference>
<proteinExistence type="predicted"/>
<dbReference type="GO" id="GO:0016787">
    <property type="term" value="F:hydrolase activity"/>
    <property type="evidence" value="ECO:0007669"/>
    <property type="project" value="InterPro"/>
</dbReference>
<evidence type="ECO:0000259" key="1">
    <source>
        <dbReference type="PROSITE" id="PS51192"/>
    </source>
</evidence>
<dbReference type="Proteomes" id="UP000664859">
    <property type="component" value="Unassembled WGS sequence"/>
</dbReference>
<dbReference type="EMBL" id="JAFCMP010000090">
    <property type="protein sequence ID" value="KAG5187499.1"/>
    <property type="molecule type" value="Genomic_DNA"/>
</dbReference>
<evidence type="ECO:0000313" key="2">
    <source>
        <dbReference type="EMBL" id="KAG5187499.1"/>
    </source>
</evidence>
<dbReference type="Gene3D" id="3.40.50.300">
    <property type="entry name" value="P-loop containing nucleotide triphosphate hydrolases"/>
    <property type="match status" value="1"/>
</dbReference>
<dbReference type="GO" id="GO:0003677">
    <property type="term" value="F:DNA binding"/>
    <property type="evidence" value="ECO:0007669"/>
    <property type="project" value="InterPro"/>
</dbReference>
<protein>
    <recommendedName>
        <fullName evidence="1">Helicase ATP-binding domain-containing protein</fullName>
    </recommendedName>
</protein>
<name>A0A835Z7N7_9STRA</name>
<accession>A0A835Z7N7</accession>
<dbReference type="SUPFAM" id="SSF52540">
    <property type="entry name" value="P-loop containing nucleoside triphosphate hydrolases"/>
    <property type="match status" value="2"/>
</dbReference>
<organism evidence="2 3">
    <name type="scientific">Tribonema minus</name>
    <dbReference type="NCBI Taxonomy" id="303371"/>
    <lineage>
        <taxon>Eukaryota</taxon>
        <taxon>Sar</taxon>
        <taxon>Stramenopiles</taxon>
        <taxon>Ochrophyta</taxon>
        <taxon>PX clade</taxon>
        <taxon>Xanthophyceae</taxon>
        <taxon>Tribonematales</taxon>
        <taxon>Tribonemataceae</taxon>
        <taxon>Tribonema</taxon>
    </lineage>
</organism>